<gene>
    <name evidence="1" type="primary">patD</name>
    <name evidence="1" type="ORF">KME32_09815</name>
</gene>
<protein>
    <submittedName>
        <fullName evidence="1">Heterocyst frequency control protein PatD</fullName>
    </submittedName>
</protein>
<dbReference type="InterPro" id="IPR047810">
    <property type="entry name" value="PatD-like"/>
</dbReference>
<name>A0A951UFR4_9NOST</name>
<organism evidence="1 2">
    <name type="scientific">Mojavia pulchra JT2-VF2</name>
    <dbReference type="NCBI Taxonomy" id="287848"/>
    <lineage>
        <taxon>Bacteria</taxon>
        <taxon>Bacillati</taxon>
        <taxon>Cyanobacteriota</taxon>
        <taxon>Cyanophyceae</taxon>
        <taxon>Nostocales</taxon>
        <taxon>Nostocaceae</taxon>
    </lineage>
</organism>
<dbReference type="NCBIfam" id="NF037954">
    <property type="entry name" value="het_cyst_PatD"/>
    <property type="match status" value="1"/>
</dbReference>
<proteinExistence type="predicted"/>
<reference evidence="1" key="1">
    <citation type="submission" date="2021-05" db="EMBL/GenBank/DDBJ databases">
        <authorList>
            <person name="Pietrasiak N."/>
            <person name="Ward R."/>
            <person name="Stajich J.E."/>
            <person name="Kurbessoian T."/>
        </authorList>
    </citation>
    <scope>NUCLEOTIDE SEQUENCE</scope>
    <source>
        <strain evidence="1">JT2-VF2</strain>
    </source>
</reference>
<dbReference type="Proteomes" id="UP000715781">
    <property type="component" value="Unassembled WGS sequence"/>
</dbReference>
<evidence type="ECO:0000313" key="2">
    <source>
        <dbReference type="Proteomes" id="UP000715781"/>
    </source>
</evidence>
<dbReference type="EMBL" id="JAHHHN010000004">
    <property type="protein sequence ID" value="MBW4561436.1"/>
    <property type="molecule type" value="Genomic_DNA"/>
</dbReference>
<reference evidence="1" key="2">
    <citation type="journal article" date="2022" name="Microbiol. Resour. Announc.">
        <title>Metagenome Sequencing to Explore Phylogenomics of Terrestrial Cyanobacteria.</title>
        <authorList>
            <person name="Ward R.D."/>
            <person name="Stajich J.E."/>
            <person name="Johansen J.R."/>
            <person name="Huntemann M."/>
            <person name="Clum A."/>
            <person name="Foster B."/>
            <person name="Foster B."/>
            <person name="Roux S."/>
            <person name="Palaniappan K."/>
            <person name="Varghese N."/>
            <person name="Mukherjee S."/>
            <person name="Reddy T.B.K."/>
            <person name="Daum C."/>
            <person name="Copeland A."/>
            <person name="Chen I.A."/>
            <person name="Ivanova N.N."/>
            <person name="Kyrpides N.C."/>
            <person name="Shapiro N."/>
            <person name="Eloe-Fadrosh E.A."/>
            <person name="Pietrasiak N."/>
        </authorList>
    </citation>
    <scope>NUCLEOTIDE SEQUENCE</scope>
    <source>
        <strain evidence="1">JT2-VF2</strain>
    </source>
</reference>
<sequence length="117" mass="13633">MSLNQEKYQALANLLEQLRSDATNTQLDATELRQRLASLHQFFQRQIVPLADVDSREQSYRTEISKQLRLLEIDVMFFQGARQASTVQARLQTICDRLTTLMQYCDAILQLQEPKDK</sequence>
<comment type="caution">
    <text evidence="1">The sequence shown here is derived from an EMBL/GenBank/DDBJ whole genome shotgun (WGS) entry which is preliminary data.</text>
</comment>
<dbReference type="AlphaFoldDB" id="A0A951UFR4"/>
<accession>A0A951UFR4</accession>
<evidence type="ECO:0000313" key="1">
    <source>
        <dbReference type="EMBL" id="MBW4561436.1"/>
    </source>
</evidence>